<sequence length="91" mass="9666">MAHEQGMAHPNGELCASSAAVVTCTRNNCVCNQLLRLLFPVISLYSFDRAYVYGASAGVCAGKSFNGACFRKSSVDTLFAAAKPFLVLNKA</sequence>
<dbReference type="Proteomes" id="UP000238479">
    <property type="component" value="Chromosome 4"/>
</dbReference>
<keyword evidence="2" id="KW-1185">Reference proteome</keyword>
<protein>
    <submittedName>
        <fullName evidence="1">Uncharacterized protein</fullName>
    </submittedName>
</protein>
<reference evidence="1 2" key="1">
    <citation type="journal article" date="2018" name="Nat. Genet.">
        <title>The Rosa genome provides new insights in the design of modern roses.</title>
        <authorList>
            <person name="Bendahmane M."/>
        </authorList>
    </citation>
    <scope>NUCLEOTIDE SEQUENCE [LARGE SCALE GENOMIC DNA]</scope>
    <source>
        <strain evidence="2">cv. Old Blush</strain>
    </source>
</reference>
<comment type="caution">
    <text evidence="1">The sequence shown here is derived from an EMBL/GenBank/DDBJ whole genome shotgun (WGS) entry which is preliminary data.</text>
</comment>
<evidence type="ECO:0000313" key="2">
    <source>
        <dbReference type="Proteomes" id="UP000238479"/>
    </source>
</evidence>
<accession>A0A2P6QR26</accession>
<dbReference type="Gramene" id="PRQ36634">
    <property type="protein sequence ID" value="PRQ36634"/>
    <property type="gene ID" value="RchiOBHm_Chr4g0393801"/>
</dbReference>
<dbReference type="EMBL" id="PDCK01000042">
    <property type="protein sequence ID" value="PRQ36634.1"/>
    <property type="molecule type" value="Genomic_DNA"/>
</dbReference>
<name>A0A2P6QR26_ROSCH</name>
<gene>
    <name evidence="1" type="ORF">RchiOBHm_Chr4g0393801</name>
</gene>
<dbReference type="AlphaFoldDB" id="A0A2P6QR26"/>
<evidence type="ECO:0000313" key="1">
    <source>
        <dbReference type="EMBL" id="PRQ36634.1"/>
    </source>
</evidence>
<proteinExistence type="predicted"/>
<organism evidence="1 2">
    <name type="scientific">Rosa chinensis</name>
    <name type="common">China rose</name>
    <dbReference type="NCBI Taxonomy" id="74649"/>
    <lineage>
        <taxon>Eukaryota</taxon>
        <taxon>Viridiplantae</taxon>
        <taxon>Streptophyta</taxon>
        <taxon>Embryophyta</taxon>
        <taxon>Tracheophyta</taxon>
        <taxon>Spermatophyta</taxon>
        <taxon>Magnoliopsida</taxon>
        <taxon>eudicotyledons</taxon>
        <taxon>Gunneridae</taxon>
        <taxon>Pentapetalae</taxon>
        <taxon>rosids</taxon>
        <taxon>fabids</taxon>
        <taxon>Rosales</taxon>
        <taxon>Rosaceae</taxon>
        <taxon>Rosoideae</taxon>
        <taxon>Rosoideae incertae sedis</taxon>
        <taxon>Rosa</taxon>
    </lineage>
</organism>